<gene>
    <name evidence="3" type="primary">SAP18</name>
    <name evidence="3" type="ORF">OS493_009702</name>
</gene>
<comment type="similarity">
    <text evidence="1">Belongs to the SAP18 family.</text>
</comment>
<dbReference type="Gene3D" id="3.10.20.550">
    <property type="entry name" value="ASAP complex, SAP18 subunit"/>
    <property type="match status" value="1"/>
</dbReference>
<comment type="caution">
    <text evidence="3">The sequence shown here is derived from an EMBL/GenBank/DDBJ whole genome shotgun (WGS) entry which is preliminary data.</text>
</comment>
<dbReference type="Pfam" id="PF06487">
    <property type="entry name" value="SAP18"/>
    <property type="match status" value="1"/>
</dbReference>
<evidence type="ECO:0000256" key="2">
    <source>
        <dbReference type="ARBA" id="ARBA00030511"/>
    </source>
</evidence>
<dbReference type="InterPro" id="IPR010516">
    <property type="entry name" value="SAP18"/>
</dbReference>
<dbReference type="OrthoDB" id="440566at2759"/>
<protein>
    <recommendedName>
        <fullName evidence="2">18 kDa Sin3-associated polypeptide</fullName>
    </recommendedName>
</protein>
<dbReference type="PANTHER" id="PTHR13082">
    <property type="entry name" value="SAP18"/>
    <property type="match status" value="1"/>
</dbReference>
<dbReference type="GO" id="GO:0005634">
    <property type="term" value="C:nucleus"/>
    <property type="evidence" value="ECO:0007669"/>
    <property type="project" value="TreeGrafter"/>
</dbReference>
<proteinExistence type="inferred from homology"/>
<accession>A0A9W9YU78</accession>
<organism evidence="3 4">
    <name type="scientific">Desmophyllum pertusum</name>
    <dbReference type="NCBI Taxonomy" id="174260"/>
    <lineage>
        <taxon>Eukaryota</taxon>
        <taxon>Metazoa</taxon>
        <taxon>Cnidaria</taxon>
        <taxon>Anthozoa</taxon>
        <taxon>Hexacorallia</taxon>
        <taxon>Scleractinia</taxon>
        <taxon>Caryophylliina</taxon>
        <taxon>Caryophylliidae</taxon>
        <taxon>Desmophyllum</taxon>
    </lineage>
</organism>
<dbReference type="AlphaFoldDB" id="A0A9W9YU78"/>
<evidence type="ECO:0000256" key="1">
    <source>
        <dbReference type="ARBA" id="ARBA00009143"/>
    </source>
</evidence>
<dbReference type="InterPro" id="IPR042534">
    <property type="entry name" value="SAP18_sf"/>
</dbReference>
<reference evidence="3" key="1">
    <citation type="submission" date="2023-01" db="EMBL/GenBank/DDBJ databases">
        <title>Genome assembly of the deep-sea coral Lophelia pertusa.</title>
        <authorList>
            <person name="Herrera S."/>
            <person name="Cordes E."/>
        </authorList>
    </citation>
    <scope>NUCLEOTIDE SEQUENCE</scope>
    <source>
        <strain evidence="3">USNM1676648</strain>
        <tissue evidence="3">Polyp</tissue>
    </source>
</reference>
<dbReference type="EMBL" id="MU827305">
    <property type="protein sequence ID" value="KAJ7363544.1"/>
    <property type="molecule type" value="Genomic_DNA"/>
</dbReference>
<name>A0A9W9YU78_9CNID</name>
<evidence type="ECO:0000313" key="3">
    <source>
        <dbReference type="EMBL" id="KAJ7363544.1"/>
    </source>
</evidence>
<dbReference type="PANTHER" id="PTHR13082:SF0">
    <property type="entry name" value="HISTONE DEACETYLASE COMPLEX SUBUNIT SAP18"/>
    <property type="match status" value="1"/>
</dbReference>
<sequence>MADTRGSKSFIPDQEELEIVPASVLYNQDLDDQQVRMNNSRTALPSNELQVYTWKDATLKELMSLVPREGFNPDAMAEKATMFDFCDLVFHPDARRGGFYHERNWFSQRQGRKGADDAVTLESKKFQIGAFPLMLLFKPPRMGQEERQALLILKHERF</sequence>
<dbReference type="Proteomes" id="UP001163046">
    <property type="component" value="Unassembled WGS sequence"/>
</dbReference>
<dbReference type="GO" id="GO:0003714">
    <property type="term" value="F:transcription corepressor activity"/>
    <property type="evidence" value="ECO:0007669"/>
    <property type="project" value="TreeGrafter"/>
</dbReference>
<keyword evidence="4" id="KW-1185">Reference proteome</keyword>
<evidence type="ECO:0000313" key="4">
    <source>
        <dbReference type="Proteomes" id="UP001163046"/>
    </source>
</evidence>